<comment type="similarity">
    <text evidence="1">Belongs to the membrane fusion protein (MFP) (TC 8.A.1) family.</text>
</comment>
<keyword evidence="3" id="KW-0732">Signal</keyword>
<dbReference type="Gene3D" id="1.10.287.470">
    <property type="entry name" value="Helix hairpin bin"/>
    <property type="match status" value="1"/>
</dbReference>
<dbReference type="AlphaFoldDB" id="D9QMI4"/>
<feature type="chain" id="PRO_5003127012" evidence="3">
    <location>
        <begin position="18"/>
        <end position="381"/>
    </location>
</feature>
<dbReference type="PANTHER" id="PTHR30469:SF15">
    <property type="entry name" value="HLYD FAMILY OF SECRETION PROTEINS"/>
    <property type="match status" value="1"/>
</dbReference>
<dbReference type="InterPro" id="IPR006143">
    <property type="entry name" value="RND_pump_MFP"/>
</dbReference>
<dbReference type="PANTHER" id="PTHR30469">
    <property type="entry name" value="MULTIDRUG RESISTANCE PROTEIN MDTA"/>
    <property type="match status" value="1"/>
</dbReference>
<evidence type="ECO:0000259" key="5">
    <source>
        <dbReference type="Pfam" id="PF25954"/>
    </source>
</evidence>
<dbReference type="InterPro" id="IPR058625">
    <property type="entry name" value="MdtA-like_BSH"/>
</dbReference>
<dbReference type="Gene3D" id="2.40.30.170">
    <property type="match status" value="1"/>
</dbReference>
<feature type="domain" description="YknX-like C-terminal permuted SH3-like" evidence="6">
    <location>
        <begin position="296"/>
        <end position="364"/>
    </location>
</feature>
<dbReference type="InParanoid" id="D9QMI4"/>
<gene>
    <name evidence="7" type="ordered locus">Bresu_0840</name>
</gene>
<dbReference type="KEGG" id="bsb:Bresu_0840"/>
<evidence type="ECO:0000313" key="8">
    <source>
        <dbReference type="Proteomes" id="UP000002696"/>
    </source>
</evidence>
<dbReference type="RefSeq" id="WP_013268257.1">
    <property type="nucleotide sequence ID" value="NC_014375.1"/>
</dbReference>
<dbReference type="GO" id="GO:0015562">
    <property type="term" value="F:efflux transmembrane transporter activity"/>
    <property type="evidence" value="ECO:0007669"/>
    <property type="project" value="TreeGrafter"/>
</dbReference>
<dbReference type="Pfam" id="PF25989">
    <property type="entry name" value="YknX_C"/>
    <property type="match status" value="1"/>
</dbReference>
<keyword evidence="8" id="KW-1185">Reference proteome</keyword>
<feature type="domain" description="CusB-like beta-barrel" evidence="5">
    <location>
        <begin position="220"/>
        <end position="290"/>
    </location>
</feature>
<organism evidence="7 8">
    <name type="scientific">Brevundimonas subvibrioides (strain ATCC 15264 / DSM 4735 / LMG 14903 / NBRC 16000 / CB 81)</name>
    <name type="common">Caulobacter subvibrioides</name>
    <dbReference type="NCBI Taxonomy" id="633149"/>
    <lineage>
        <taxon>Bacteria</taxon>
        <taxon>Pseudomonadati</taxon>
        <taxon>Pseudomonadota</taxon>
        <taxon>Alphaproteobacteria</taxon>
        <taxon>Caulobacterales</taxon>
        <taxon>Caulobacteraceae</taxon>
        <taxon>Brevundimonas</taxon>
    </lineage>
</organism>
<evidence type="ECO:0000256" key="3">
    <source>
        <dbReference type="SAM" id="SignalP"/>
    </source>
</evidence>
<evidence type="ECO:0000256" key="2">
    <source>
        <dbReference type="SAM" id="Coils"/>
    </source>
</evidence>
<dbReference type="Gene3D" id="2.40.420.20">
    <property type="match status" value="1"/>
</dbReference>
<dbReference type="NCBIfam" id="TIGR01730">
    <property type="entry name" value="RND_mfp"/>
    <property type="match status" value="1"/>
</dbReference>
<accession>D9QMI4</accession>
<proteinExistence type="inferred from homology"/>
<feature type="domain" description="Multidrug resistance protein MdtA-like barrel-sandwich hybrid" evidence="4">
    <location>
        <begin position="73"/>
        <end position="211"/>
    </location>
</feature>
<dbReference type="SUPFAM" id="SSF111369">
    <property type="entry name" value="HlyD-like secretion proteins"/>
    <property type="match status" value="1"/>
</dbReference>
<dbReference type="Pfam" id="PF25954">
    <property type="entry name" value="Beta-barrel_RND_2"/>
    <property type="match status" value="1"/>
</dbReference>
<sequence>MAATPSTHRLLRVPAMAAALGLTLLTAACGGSEGQEAEAPNAVGQAVTAVTVSSSDLPRTINASGTVAAWEEVPVGAETGGLVATAVYVDEGQYVRQGQALVQLNDSLLRAQLRQQQAAVQTAQANLARDEAALSRAQELKERGFLSQASLDTALANQRAASANLASAQASLSETQTRVNQATIRAPVSGLISSRSVTRGQIVAAGTELFRLVRDGRLELNAEVPEAELALVRAGMSATIISDQAGQASGTVRIVTPQVDPETRLGIARVALTGGTALQPGMFARTEINAGTQPSLTVPAAAVVFRENRAGVYVVGTDSTVRFVQITEGGRTDGRVAVATGLTAGQRVVVEGAGFLGEGDQVRVVPSIAAQAAATPATQAR</sequence>
<dbReference type="STRING" id="633149.Bresu_0840"/>
<keyword evidence="2" id="KW-0175">Coiled coil</keyword>
<dbReference type="HOGENOM" id="CLU_018816_1_3_5"/>
<feature type="signal peptide" evidence="3">
    <location>
        <begin position="1"/>
        <end position="17"/>
    </location>
</feature>
<dbReference type="Proteomes" id="UP000002696">
    <property type="component" value="Chromosome"/>
</dbReference>
<evidence type="ECO:0000256" key="1">
    <source>
        <dbReference type="ARBA" id="ARBA00009477"/>
    </source>
</evidence>
<evidence type="ECO:0000259" key="6">
    <source>
        <dbReference type="Pfam" id="PF25989"/>
    </source>
</evidence>
<dbReference type="InterPro" id="IPR058792">
    <property type="entry name" value="Beta-barrel_RND_2"/>
</dbReference>
<dbReference type="Gene3D" id="2.40.50.100">
    <property type="match status" value="1"/>
</dbReference>
<reference evidence="8" key="1">
    <citation type="journal article" date="2011" name="J. Bacteriol.">
        <title>Genome sequences of eight morphologically diverse alphaproteobacteria.</title>
        <authorList>
            <consortium name="US DOE Joint Genome Institute"/>
            <person name="Brown P.J."/>
            <person name="Kysela D.T."/>
            <person name="Buechlein A."/>
            <person name="Hemmerich C."/>
            <person name="Brun Y.V."/>
        </authorList>
    </citation>
    <scope>NUCLEOTIDE SEQUENCE [LARGE SCALE GENOMIC DNA]</scope>
    <source>
        <strain evidence="8">ATCC 15264 / DSM 4735 / LMG 14903 / NBRC 16000 / CB 81</strain>
    </source>
</reference>
<evidence type="ECO:0000313" key="7">
    <source>
        <dbReference type="EMBL" id="ADL00154.1"/>
    </source>
</evidence>
<dbReference type="InterPro" id="IPR058637">
    <property type="entry name" value="YknX-like_C"/>
</dbReference>
<feature type="coiled-coil region" evidence="2">
    <location>
        <begin position="113"/>
        <end position="140"/>
    </location>
</feature>
<name>D9QMI4_BRESC</name>
<dbReference type="eggNOG" id="COG0845">
    <property type="taxonomic scope" value="Bacteria"/>
</dbReference>
<dbReference type="EMBL" id="CP002102">
    <property type="protein sequence ID" value="ADL00154.1"/>
    <property type="molecule type" value="Genomic_DNA"/>
</dbReference>
<evidence type="ECO:0000259" key="4">
    <source>
        <dbReference type="Pfam" id="PF25917"/>
    </source>
</evidence>
<dbReference type="GO" id="GO:1990281">
    <property type="term" value="C:efflux pump complex"/>
    <property type="evidence" value="ECO:0007669"/>
    <property type="project" value="TreeGrafter"/>
</dbReference>
<protein>
    <submittedName>
        <fullName evidence="7">Efflux transporter, RND family, MFP subunit</fullName>
    </submittedName>
</protein>
<dbReference type="Pfam" id="PF25917">
    <property type="entry name" value="BSH_RND"/>
    <property type="match status" value="1"/>
</dbReference>